<dbReference type="Pfam" id="PF13098">
    <property type="entry name" value="Thioredoxin_2"/>
    <property type="match status" value="1"/>
</dbReference>
<dbReference type="Gene3D" id="3.40.30.10">
    <property type="entry name" value="Glutaredoxin"/>
    <property type="match status" value="1"/>
</dbReference>
<keyword evidence="4" id="KW-1185">Reference proteome</keyword>
<feature type="domain" description="Thioredoxin-like fold" evidence="2">
    <location>
        <begin position="129"/>
        <end position="255"/>
    </location>
</feature>
<dbReference type="InterPro" id="IPR051470">
    <property type="entry name" value="Thiol:disulfide_interchange"/>
</dbReference>
<name>A0A084IPK5_SALHC</name>
<protein>
    <recommendedName>
        <fullName evidence="1">Thiol:disulfide interchange protein</fullName>
    </recommendedName>
</protein>
<evidence type="ECO:0000313" key="3">
    <source>
        <dbReference type="EMBL" id="KEZ78639.1"/>
    </source>
</evidence>
<comment type="similarity">
    <text evidence="1">Belongs to the thioredoxin family. DsbC subfamily.</text>
</comment>
<dbReference type="GO" id="GO:0016853">
    <property type="term" value="F:isomerase activity"/>
    <property type="evidence" value="ECO:0007669"/>
    <property type="project" value="UniProtKB-KW"/>
</dbReference>
<sequence>MADPRTVLSMAVRFRCLFALLALLGAGAASAADWPAPIQQMADKGLTIVKRFDAPGGLTGYAARAGHTPVALYLTPDGHHVIVGTMLDEHGNNLSQKALDAIINKPQQQSAWAQLKAATWIADGADDAPRTIYVFTDPNCPYCHRFFEKARPWVKAGKVQLRTILVGVLKPSSPGKAAAILAAKDPVAAFRRHEAHYRTGGIKPLANIPSKLADELSANDALMTALAIRGTPGIVTRDAQGHIHIHQGMPQGDALTDILGPRP</sequence>
<accession>A0A084IPK5</accession>
<evidence type="ECO:0000313" key="4">
    <source>
        <dbReference type="Proteomes" id="UP000028302"/>
    </source>
</evidence>
<dbReference type="SUPFAM" id="SSF52833">
    <property type="entry name" value="Thioredoxin-like"/>
    <property type="match status" value="1"/>
</dbReference>
<dbReference type="SUPFAM" id="SSF54423">
    <property type="entry name" value="DsbC/DsbG N-terminal domain-like"/>
    <property type="match status" value="1"/>
</dbReference>
<feature type="chain" id="PRO_5010002082" description="Thiol:disulfide interchange protein" evidence="1">
    <location>
        <begin position="32"/>
        <end position="263"/>
    </location>
</feature>
<keyword evidence="1" id="KW-0676">Redox-active center</keyword>
<dbReference type="Proteomes" id="UP000028302">
    <property type="component" value="Unassembled WGS sequence"/>
</dbReference>
<evidence type="ECO:0000256" key="1">
    <source>
        <dbReference type="RuleBase" id="RU364038"/>
    </source>
</evidence>
<dbReference type="InterPro" id="IPR036249">
    <property type="entry name" value="Thioredoxin-like_sf"/>
</dbReference>
<organism evidence="3 4">
    <name type="scientific">Salinisphaera hydrothermalis (strain C41B8)</name>
    <dbReference type="NCBI Taxonomy" id="1304275"/>
    <lineage>
        <taxon>Bacteria</taxon>
        <taxon>Pseudomonadati</taxon>
        <taxon>Pseudomonadota</taxon>
        <taxon>Gammaproteobacteria</taxon>
        <taxon>Salinisphaerales</taxon>
        <taxon>Salinisphaeraceae</taxon>
        <taxon>Salinisphaera</taxon>
    </lineage>
</organism>
<dbReference type="PATRIC" id="fig|1304275.5.peg.701"/>
<keyword evidence="1" id="KW-0574">Periplasm</keyword>
<dbReference type="PANTHER" id="PTHR35272">
    <property type="entry name" value="THIOL:DISULFIDE INTERCHANGE PROTEIN DSBC-RELATED"/>
    <property type="match status" value="1"/>
</dbReference>
<reference evidence="3 4" key="1">
    <citation type="submission" date="2013-03" db="EMBL/GenBank/DDBJ databases">
        <title>Salinisphaera hydrothermalis C41B8 Genome Sequencing.</title>
        <authorList>
            <person name="Li C."/>
            <person name="Lai Q."/>
            <person name="Shao Z."/>
        </authorList>
    </citation>
    <scope>NUCLEOTIDE SEQUENCE [LARGE SCALE GENOMIC DNA]</scope>
    <source>
        <strain evidence="3 4">C41B8</strain>
    </source>
</reference>
<dbReference type="eggNOG" id="COG1651">
    <property type="taxonomic scope" value="Bacteria"/>
</dbReference>
<dbReference type="InterPro" id="IPR033954">
    <property type="entry name" value="DiS-bond_Isoase_DsbC/G"/>
</dbReference>
<gene>
    <name evidence="3" type="primary">dsbG</name>
    <name evidence="3" type="ORF">C41B8_03451</name>
</gene>
<dbReference type="EMBL" id="APNK01000003">
    <property type="protein sequence ID" value="KEZ78639.1"/>
    <property type="molecule type" value="Genomic_DNA"/>
</dbReference>
<comment type="function">
    <text evidence="1">Required for disulfide bond formation in some periplasmic proteins. Acts by transferring its disulfide bond to other proteins and is reduced in the process.</text>
</comment>
<dbReference type="AlphaFoldDB" id="A0A084IPK5"/>
<dbReference type="PANTHER" id="PTHR35272:SF4">
    <property type="entry name" value="THIOL:DISULFIDE INTERCHANGE PROTEIN DSBG"/>
    <property type="match status" value="1"/>
</dbReference>
<dbReference type="InterPro" id="IPR009094">
    <property type="entry name" value="DiS-bond_isomerase_DsbC/G_N_sf"/>
</dbReference>
<comment type="caution">
    <text evidence="3">The sequence shown here is derived from an EMBL/GenBank/DDBJ whole genome shotgun (WGS) entry which is preliminary data.</text>
</comment>
<dbReference type="GO" id="GO:0042597">
    <property type="term" value="C:periplasmic space"/>
    <property type="evidence" value="ECO:0007669"/>
    <property type="project" value="UniProtKB-SubCell"/>
</dbReference>
<comment type="subcellular location">
    <subcellularLocation>
        <location evidence="1">Periplasm</location>
    </subcellularLocation>
</comment>
<proteinExistence type="inferred from homology"/>
<dbReference type="CDD" id="cd03020">
    <property type="entry name" value="DsbA_DsbC_DsbG"/>
    <property type="match status" value="1"/>
</dbReference>
<dbReference type="Gene3D" id="3.10.450.70">
    <property type="entry name" value="Disulphide bond isomerase, DsbC/G, N-terminal"/>
    <property type="match status" value="1"/>
</dbReference>
<keyword evidence="1" id="KW-0732">Signal</keyword>
<evidence type="ECO:0000259" key="2">
    <source>
        <dbReference type="Pfam" id="PF13098"/>
    </source>
</evidence>
<dbReference type="STRING" id="1304275.C41B8_03451"/>
<dbReference type="NCBIfam" id="NF008657">
    <property type="entry name" value="PRK11657.1"/>
    <property type="match status" value="1"/>
</dbReference>
<dbReference type="InterPro" id="IPR012336">
    <property type="entry name" value="Thioredoxin-like_fold"/>
</dbReference>
<keyword evidence="3" id="KW-0413">Isomerase</keyword>
<feature type="signal peptide" evidence="1">
    <location>
        <begin position="1"/>
        <end position="31"/>
    </location>
</feature>